<feature type="transmembrane region" description="Helical" evidence="3">
    <location>
        <begin position="782"/>
        <end position="807"/>
    </location>
</feature>
<evidence type="ECO:0000256" key="2">
    <source>
        <dbReference type="SAM" id="MobiDB-lite"/>
    </source>
</evidence>
<feature type="transmembrane region" description="Helical" evidence="3">
    <location>
        <begin position="517"/>
        <end position="538"/>
    </location>
</feature>
<dbReference type="PANTHER" id="PTHR31082:SF4">
    <property type="entry name" value="PHEROMONE-REGULATED MEMBRANE PROTEIN 10"/>
    <property type="match status" value="1"/>
</dbReference>
<evidence type="ECO:0000313" key="6">
    <source>
        <dbReference type="Proteomes" id="UP000775547"/>
    </source>
</evidence>
<evidence type="ECO:0000256" key="1">
    <source>
        <dbReference type="ARBA" id="ARBA00034125"/>
    </source>
</evidence>
<dbReference type="PANTHER" id="PTHR31082">
    <property type="entry name" value="PHEROMONE-REGULATED MEMBRANE PROTEIN 10"/>
    <property type="match status" value="1"/>
</dbReference>
<comment type="similarity">
    <text evidence="1">Belongs to the ThrE exporter (TC 2.A.79) family.</text>
</comment>
<feature type="compositionally biased region" description="Polar residues" evidence="2">
    <location>
        <begin position="139"/>
        <end position="149"/>
    </location>
</feature>
<feature type="compositionally biased region" description="Polar residues" evidence="2">
    <location>
        <begin position="167"/>
        <end position="178"/>
    </location>
</feature>
<keyword evidence="3" id="KW-1133">Transmembrane helix</keyword>
<keyword evidence="3" id="KW-0472">Membrane</keyword>
<keyword evidence="3" id="KW-0812">Transmembrane</keyword>
<dbReference type="EMBL" id="JABCKV010000006">
    <property type="protein sequence ID" value="KAG5647844.1"/>
    <property type="molecule type" value="Genomic_DNA"/>
</dbReference>
<reference evidence="5" key="2">
    <citation type="submission" date="2021-10" db="EMBL/GenBank/DDBJ databases">
        <title>Phylogenomics reveals ancestral predisposition of the termite-cultivated fungus Termitomyces towards a domesticated lifestyle.</title>
        <authorList>
            <person name="Auxier B."/>
            <person name="Grum-Grzhimaylo A."/>
            <person name="Cardenas M.E."/>
            <person name="Lodge J.D."/>
            <person name="Laessoe T."/>
            <person name="Pedersen O."/>
            <person name="Smith M.E."/>
            <person name="Kuyper T.W."/>
            <person name="Franco-Molano E.A."/>
            <person name="Baroni T.J."/>
            <person name="Aanen D.K."/>
        </authorList>
    </citation>
    <scope>NUCLEOTIDE SEQUENCE</scope>
    <source>
        <strain evidence="5">AP01</strain>
        <tissue evidence="5">Mycelium</tissue>
    </source>
</reference>
<feature type="transmembrane region" description="Helical" evidence="3">
    <location>
        <begin position="727"/>
        <end position="744"/>
    </location>
</feature>
<proteinExistence type="inferred from homology"/>
<feature type="compositionally biased region" description="Low complexity" evidence="2">
    <location>
        <begin position="81"/>
        <end position="98"/>
    </location>
</feature>
<dbReference type="GO" id="GO:0022857">
    <property type="term" value="F:transmembrane transporter activity"/>
    <property type="evidence" value="ECO:0007669"/>
    <property type="project" value="InterPro"/>
</dbReference>
<feature type="transmembrane region" description="Helical" evidence="3">
    <location>
        <begin position="490"/>
        <end position="510"/>
    </location>
</feature>
<gene>
    <name evidence="5" type="ORF">DXG03_007768</name>
</gene>
<dbReference type="InterPro" id="IPR010619">
    <property type="entry name" value="ThrE-like_N"/>
</dbReference>
<feature type="compositionally biased region" description="Polar residues" evidence="2">
    <location>
        <begin position="99"/>
        <end position="125"/>
    </location>
</feature>
<feature type="transmembrane region" description="Helical" evidence="3">
    <location>
        <begin position="558"/>
        <end position="580"/>
    </location>
</feature>
<feature type="transmembrane region" description="Helical" evidence="3">
    <location>
        <begin position="700"/>
        <end position="721"/>
    </location>
</feature>
<name>A0A9P7GC92_9AGAR</name>
<dbReference type="AlphaFoldDB" id="A0A9P7GC92"/>
<dbReference type="InterPro" id="IPR051361">
    <property type="entry name" value="ThrE/Ser_Exporter"/>
</dbReference>
<organism evidence="5 6">
    <name type="scientific">Asterophora parasitica</name>
    <dbReference type="NCBI Taxonomy" id="117018"/>
    <lineage>
        <taxon>Eukaryota</taxon>
        <taxon>Fungi</taxon>
        <taxon>Dikarya</taxon>
        <taxon>Basidiomycota</taxon>
        <taxon>Agaricomycotina</taxon>
        <taxon>Agaricomycetes</taxon>
        <taxon>Agaricomycetidae</taxon>
        <taxon>Agaricales</taxon>
        <taxon>Tricholomatineae</taxon>
        <taxon>Lyophyllaceae</taxon>
        <taxon>Asterophora</taxon>
    </lineage>
</organism>
<keyword evidence="6" id="KW-1185">Reference proteome</keyword>
<evidence type="ECO:0000313" key="5">
    <source>
        <dbReference type="EMBL" id="KAG5647844.1"/>
    </source>
</evidence>
<protein>
    <recommendedName>
        <fullName evidence="4">Threonine/serine exporter-like N-terminal domain-containing protein</fullName>
    </recommendedName>
</protein>
<accession>A0A9P7GC92</accession>
<feature type="region of interest" description="Disordered" evidence="2">
    <location>
        <begin position="61"/>
        <end position="178"/>
    </location>
</feature>
<reference evidence="5" key="1">
    <citation type="submission" date="2020-07" db="EMBL/GenBank/DDBJ databases">
        <authorList>
            <person name="Nieuwenhuis M."/>
            <person name="Van De Peppel L.J.J."/>
        </authorList>
    </citation>
    <scope>NUCLEOTIDE SEQUENCE</scope>
    <source>
        <strain evidence="5">AP01</strain>
        <tissue evidence="5">Mycelium</tissue>
    </source>
</reference>
<feature type="transmembrane region" description="Helical" evidence="3">
    <location>
        <begin position="751"/>
        <end position="770"/>
    </location>
</feature>
<dbReference type="Pfam" id="PF06738">
    <property type="entry name" value="ThrE"/>
    <property type="match status" value="1"/>
</dbReference>
<comment type="caution">
    <text evidence="5">The sequence shown here is derived from an EMBL/GenBank/DDBJ whole genome shotgun (WGS) entry which is preliminary data.</text>
</comment>
<evidence type="ECO:0000256" key="3">
    <source>
        <dbReference type="SAM" id="Phobius"/>
    </source>
</evidence>
<dbReference type="Proteomes" id="UP000775547">
    <property type="component" value="Unassembled WGS sequence"/>
</dbReference>
<sequence>MKVHELNSGSFRVAWPSLRRFVLWSLEEVRRRREVQASPARVPITLKSTIIFKPGQWALSTSPSSRKPYMPPRPLSPSSENFSAGANSNAISSAAPSAQCSTSTPPRISEVQSAQFPIHSLSQQPEAEESDESRRGSTKSDTTIVNSTEGDIDDPPKLSYRRPSDAQPPQNAYTGSTVAPLQHRPNLSIMDHEAESQPSVVSQETLEPTVECALSCGPPSNILDSLEINSCNAPRDVESNVGEMEHGYMDSEANVDDDDKYSRRRMRCNDSMASMTSTGSMPLDPDDPLATGTAAKYLEDFETLRQMDYRTRRKHLTRVRIQFNVTTMANRQEFLVRLAKALMAFGAPSHRIESQLVSAARILQVEADFLHLPNVTICTFGDQGLGSSETRFIKSGGGRLSLESLHNVHQIYRSVVHDEISAERAVENLDALLKAPQTCSNLLHCFLGFSQAALMCPLAFGGSFLDMWIAGAGAFLLSVLELKVAAKSVFFANVFEIMIALLISFGARGLSSIRRQIFCYTAISSAGINSILPGYLILTSSLELASMNIVCGSVKMVYSLIYTLFLGFGLQIGSDFYLLLDRQRRADLDVLSGKLSAAISLTGSWLPDNATMNNTVPLVGTWTFVHDTAVDERDRWRCQLSGRSDKYGSCFEDVVDGCYRPESFPWYLQQLPSWTVYLTVPIYSTLSSLDNLQPFRSKELPVMVIISCAAYTSNYIANSYIFNRSDVVSAIGSFTVGLLGNIYSRKMGGTAFTSMVTGVLFLVPTGLSQAGGITAQGNGIDIGGAMIAVTIGITVGLFASQTLVYAFGNRKSAAVFSF</sequence>
<dbReference type="OrthoDB" id="413008at2759"/>
<evidence type="ECO:0000259" key="4">
    <source>
        <dbReference type="Pfam" id="PF06738"/>
    </source>
</evidence>
<feature type="domain" description="Threonine/serine exporter-like N-terminal" evidence="4">
    <location>
        <begin position="334"/>
        <end position="576"/>
    </location>
</feature>